<evidence type="ECO:0000256" key="9">
    <source>
        <dbReference type="ARBA" id="ARBA00023136"/>
    </source>
</evidence>
<dbReference type="PRINTS" id="PR01374">
    <property type="entry name" value="TONBPROTEIN"/>
</dbReference>
<feature type="domain" description="TonB C-terminal" evidence="12">
    <location>
        <begin position="172"/>
        <end position="259"/>
    </location>
</feature>
<protein>
    <recommendedName>
        <fullName evidence="10">Protein TonB</fullName>
    </recommendedName>
</protein>
<evidence type="ECO:0000259" key="12">
    <source>
        <dbReference type="PROSITE" id="PS52015"/>
    </source>
</evidence>
<dbReference type="SUPFAM" id="SSF74653">
    <property type="entry name" value="TolA/TonB C-terminal domain"/>
    <property type="match status" value="1"/>
</dbReference>
<reference evidence="13 14" key="1">
    <citation type="submission" date="2023-03" db="EMBL/GenBank/DDBJ databases">
        <title>Halomonas sp. nov., isolated from Korean tranditional fermented seafood 'Jeotgal'.</title>
        <authorList>
            <person name="Kim B."/>
            <person name="Shin N.-R."/>
        </authorList>
    </citation>
    <scope>NUCLEOTIDE SEQUENCE [LARGE SCALE GENOMIC DNA]</scope>
    <source>
        <strain evidence="13 14">SG2L-4</strain>
    </source>
</reference>
<dbReference type="PROSITE" id="PS52015">
    <property type="entry name" value="TONB_CTD"/>
    <property type="match status" value="1"/>
</dbReference>
<comment type="function">
    <text evidence="10">Interacts with outer membrane receptor proteins that carry out high-affinity binding and energy dependent uptake into the periplasmic space of specific substrates. It could act to transduce energy from the cytoplasmic membrane to specific energy-requiring processes in the outer membrane, resulting in the release into the periplasm of ligands bound by these outer membrane proteins.</text>
</comment>
<evidence type="ECO:0000256" key="3">
    <source>
        <dbReference type="ARBA" id="ARBA00022448"/>
    </source>
</evidence>
<evidence type="ECO:0000256" key="6">
    <source>
        <dbReference type="ARBA" id="ARBA00022692"/>
    </source>
</evidence>
<comment type="similarity">
    <text evidence="2 10">Belongs to the TonB family.</text>
</comment>
<keyword evidence="6" id="KW-0812">Transmembrane</keyword>
<keyword evidence="7 10" id="KW-0653">Protein transport</keyword>
<dbReference type="PANTHER" id="PTHR33446">
    <property type="entry name" value="PROTEIN TONB-RELATED"/>
    <property type="match status" value="1"/>
</dbReference>
<feature type="compositionally biased region" description="Pro residues" evidence="11">
    <location>
        <begin position="61"/>
        <end position="78"/>
    </location>
</feature>
<keyword evidence="14" id="KW-1185">Reference proteome</keyword>
<evidence type="ECO:0000256" key="8">
    <source>
        <dbReference type="ARBA" id="ARBA00022989"/>
    </source>
</evidence>
<evidence type="ECO:0000256" key="10">
    <source>
        <dbReference type="RuleBase" id="RU362123"/>
    </source>
</evidence>
<evidence type="ECO:0000256" key="2">
    <source>
        <dbReference type="ARBA" id="ARBA00006555"/>
    </source>
</evidence>
<dbReference type="InterPro" id="IPR051045">
    <property type="entry name" value="TonB-dependent_transducer"/>
</dbReference>
<dbReference type="EMBL" id="CP119391">
    <property type="protein sequence ID" value="WNK21482.1"/>
    <property type="molecule type" value="Genomic_DNA"/>
</dbReference>
<dbReference type="InterPro" id="IPR037682">
    <property type="entry name" value="TonB_C"/>
</dbReference>
<proteinExistence type="inferred from homology"/>
<keyword evidence="3 10" id="KW-0813">Transport</keyword>
<keyword evidence="4 10" id="KW-1003">Cell membrane</keyword>
<evidence type="ECO:0000313" key="13">
    <source>
        <dbReference type="EMBL" id="WNK21482.1"/>
    </source>
</evidence>
<dbReference type="InterPro" id="IPR003538">
    <property type="entry name" value="TonB"/>
</dbReference>
<evidence type="ECO:0000256" key="11">
    <source>
        <dbReference type="SAM" id="MobiDB-lite"/>
    </source>
</evidence>
<feature type="compositionally biased region" description="Pro residues" evidence="11">
    <location>
        <begin position="127"/>
        <end position="147"/>
    </location>
</feature>
<sequence length="259" mass="28030">MWRNSFSALGGAGLALGLFWLLALLVMPPSADTQTPDEAMTLSITRAPPQQQSKSSSVETPPEPVESAAPPPPAPTPSPAASSAVALPETPLPEARAEEVALDSRLPELTEARPEPKPEPEPEPKPQPKPAPEPDPEPAPEVSPDPAPSRAEAESAASAEAESSNPAANEPVNVGQATPTSRVNPTYPSRAQRRGMEGFVEVSFIIRRDGRVEPGSIDVTRARPRRMFDKAAREAIRQWQFEPSERRRRATQRIQFQLR</sequence>
<dbReference type="Gene3D" id="3.30.2420.10">
    <property type="entry name" value="TonB"/>
    <property type="match status" value="1"/>
</dbReference>
<evidence type="ECO:0000256" key="5">
    <source>
        <dbReference type="ARBA" id="ARBA00022519"/>
    </source>
</evidence>
<evidence type="ECO:0000313" key="14">
    <source>
        <dbReference type="Proteomes" id="UP001301869"/>
    </source>
</evidence>
<dbReference type="RefSeq" id="WP_311885617.1">
    <property type="nucleotide sequence ID" value="NZ_CP119391.1"/>
</dbReference>
<keyword evidence="5 10" id="KW-0997">Cell inner membrane</keyword>
<feature type="compositionally biased region" description="Polar residues" evidence="11">
    <location>
        <begin position="32"/>
        <end position="54"/>
    </location>
</feature>
<accession>A0ABY9Z2W4</accession>
<evidence type="ECO:0000256" key="1">
    <source>
        <dbReference type="ARBA" id="ARBA00004383"/>
    </source>
</evidence>
<keyword evidence="9" id="KW-0472">Membrane</keyword>
<feature type="compositionally biased region" description="Polar residues" evidence="11">
    <location>
        <begin position="175"/>
        <end position="189"/>
    </location>
</feature>
<dbReference type="PANTHER" id="PTHR33446:SF2">
    <property type="entry name" value="PROTEIN TONB"/>
    <property type="match status" value="1"/>
</dbReference>
<dbReference type="Pfam" id="PF03544">
    <property type="entry name" value="TonB_C"/>
    <property type="match status" value="1"/>
</dbReference>
<dbReference type="Proteomes" id="UP001301869">
    <property type="component" value="Chromosome"/>
</dbReference>
<keyword evidence="8" id="KW-1133">Transmembrane helix</keyword>
<keyword evidence="10" id="KW-0735">Signal-anchor</keyword>
<organism evidence="13 14">
    <name type="scientific">Halomonas piscis</name>
    <dbReference type="NCBI Taxonomy" id="3031727"/>
    <lineage>
        <taxon>Bacteria</taxon>
        <taxon>Pseudomonadati</taxon>
        <taxon>Pseudomonadota</taxon>
        <taxon>Gammaproteobacteria</taxon>
        <taxon>Oceanospirillales</taxon>
        <taxon>Halomonadaceae</taxon>
        <taxon>Halomonas</taxon>
    </lineage>
</organism>
<feature type="compositionally biased region" description="Basic and acidic residues" evidence="11">
    <location>
        <begin position="105"/>
        <end position="126"/>
    </location>
</feature>
<evidence type="ECO:0000256" key="4">
    <source>
        <dbReference type="ARBA" id="ARBA00022475"/>
    </source>
</evidence>
<comment type="subcellular location">
    <subcellularLocation>
        <location evidence="1 10">Cell inner membrane</location>
        <topology evidence="1 10">Single-pass membrane protein</topology>
        <orientation evidence="1 10">Periplasmic side</orientation>
    </subcellularLocation>
</comment>
<name>A0ABY9Z2W4_9GAMM</name>
<dbReference type="NCBIfam" id="TIGR01352">
    <property type="entry name" value="tonB_Cterm"/>
    <property type="match status" value="1"/>
</dbReference>
<feature type="compositionally biased region" description="Low complexity" evidence="11">
    <location>
        <begin position="148"/>
        <end position="171"/>
    </location>
</feature>
<feature type="region of interest" description="Disordered" evidence="11">
    <location>
        <begin position="32"/>
        <end position="197"/>
    </location>
</feature>
<dbReference type="InterPro" id="IPR006260">
    <property type="entry name" value="TonB/TolA_C"/>
</dbReference>
<gene>
    <name evidence="13" type="ORF">P1P91_07380</name>
</gene>
<evidence type="ECO:0000256" key="7">
    <source>
        <dbReference type="ARBA" id="ARBA00022927"/>
    </source>
</evidence>